<dbReference type="EMBL" id="BART01029853">
    <property type="protein sequence ID" value="GAH11497.1"/>
    <property type="molecule type" value="Genomic_DNA"/>
</dbReference>
<gene>
    <name evidence="1" type="ORF">S01H4_52284</name>
</gene>
<sequence>MIYSTEILLPKLAVPNPPTRKLLKVTKGLVYKVEMQFPPGCAGLAHIGIFDGSHPCWPSSTGETFNLDSYTISFDDTYLKLVEPFQFEIWGYNEDEKWPHTIHVRIGLVSEEVFMARFLPTYAWDYYLKKLKEAEAQQIKEREEVLDNPFPWVK</sequence>
<organism evidence="1">
    <name type="scientific">marine sediment metagenome</name>
    <dbReference type="NCBI Taxonomy" id="412755"/>
    <lineage>
        <taxon>unclassified sequences</taxon>
        <taxon>metagenomes</taxon>
        <taxon>ecological metagenomes</taxon>
    </lineage>
</organism>
<name>X1CUP7_9ZZZZ</name>
<evidence type="ECO:0000313" key="1">
    <source>
        <dbReference type="EMBL" id="GAH11497.1"/>
    </source>
</evidence>
<protein>
    <submittedName>
        <fullName evidence="1">Uncharacterized protein</fullName>
    </submittedName>
</protein>
<accession>X1CUP7</accession>
<reference evidence="1" key="1">
    <citation type="journal article" date="2014" name="Front. Microbiol.">
        <title>High frequency of phylogenetically diverse reductive dehalogenase-homologous genes in deep subseafloor sedimentary metagenomes.</title>
        <authorList>
            <person name="Kawai M."/>
            <person name="Futagami T."/>
            <person name="Toyoda A."/>
            <person name="Takaki Y."/>
            <person name="Nishi S."/>
            <person name="Hori S."/>
            <person name="Arai W."/>
            <person name="Tsubouchi T."/>
            <person name="Morono Y."/>
            <person name="Uchiyama I."/>
            <person name="Ito T."/>
            <person name="Fujiyama A."/>
            <person name="Inagaki F."/>
            <person name="Takami H."/>
        </authorList>
    </citation>
    <scope>NUCLEOTIDE SEQUENCE</scope>
    <source>
        <strain evidence="1">Expedition CK06-06</strain>
    </source>
</reference>
<proteinExistence type="predicted"/>
<comment type="caution">
    <text evidence="1">The sequence shown here is derived from an EMBL/GenBank/DDBJ whole genome shotgun (WGS) entry which is preliminary data.</text>
</comment>
<dbReference type="AlphaFoldDB" id="X1CUP7"/>